<reference evidence="3 4" key="1">
    <citation type="submission" date="2017-09" db="EMBL/GenBank/DDBJ databases">
        <title>Depth-based differentiation of microbial function through sediment-hosted aquifers and enrichment of novel symbionts in the deep terrestrial subsurface.</title>
        <authorList>
            <person name="Probst A.J."/>
            <person name="Ladd B."/>
            <person name="Jarett J.K."/>
            <person name="Geller-Mcgrath D.E."/>
            <person name="Sieber C.M."/>
            <person name="Emerson J.B."/>
            <person name="Anantharaman K."/>
            <person name="Thomas B.C."/>
            <person name="Malmstrom R."/>
            <person name="Stieglmeier M."/>
            <person name="Klingl A."/>
            <person name="Woyke T."/>
            <person name="Ryan C.M."/>
            <person name="Banfield J.F."/>
        </authorList>
    </citation>
    <scope>NUCLEOTIDE SEQUENCE [LARGE SCALE GENOMIC DNA]</scope>
    <source>
        <strain evidence="3">CG11_big_fil_rev_8_21_14_0_20_40_15</strain>
    </source>
</reference>
<name>A0A2H0KTQ9_9BACT</name>
<sequence length="78" mass="9234">MHTVYILKCVDNKPYSGCTESLEERLERHINGYVPATKNRRPVQLVAYIVFNDKYKAFEFEKYLKSGSGRAFIKRHFM</sequence>
<evidence type="ECO:0000313" key="4">
    <source>
        <dbReference type="Proteomes" id="UP000229317"/>
    </source>
</evidence>
<feature type="domain" description="GIY-YIG" evidence="2">
    <location>
        <begin position="1"/>
        <end position="74"/>
    </location>
</feature>
<dbReference type="SUPFAM" id="SSF82771">
    <property type="entry name" value="GIY-YIG endonuclease"/>
    <property type="match status" value="1"/>
</dbReference>
<dbReference type="PANTHER" id="PTHR34477:SF1">
    <property type="entry name" value="UPF0213 PROTEIN YHBQ"/>
    <property type="match status" value="1"/>
</dbReference>
<comment type="caution">
    <text evidence="3">The sequence shown here is derived from an EMBL/GenBank/DDBJ whole genome shotgun (WGS) entry which is preliminary data.</text>
</comment>
<organism evidence="3 4">
    <name type="scientific">Candidatus Portnoybacteria bacterium CG11_big_fil_rev_8_21_14_0_20_40_15</name>
    <dbReference type="NCBI Taxonomy" id="1974817"/>
    <lineage>
        <taxon>Bacteria</taxon>
        <taxon>Candidatus Portnoyibacteriota</taxon>
    </lineage>
</organism>
<dbReference type="InterPro" id="IPR050190">
    <property type="entry name" value="UPF0213_domain"/>
</dbReference>
<comment type="similarity">
    <text evidence="1">Belongs to the UPF0213 family.</text>
</comment>
<dbReference type="Gene3D" id="3.40.1440.10">
    <property type="entry name" value="GIY-YIG endonuclease"/>
    <property type="match status" value="1"/>
</dbReference>
<evidence type="ECO:0000313" key="3">
    <source>
        <dbReference type="EMBL" id="PIQ75551.1"/>
    </source>
</evidence>
<dbReference type="EMBL" id="PCVO01000007">
    <property type="protein sequence ID" value="PIQ75551.1"/>
    <property type="molecule type" value="Genomic_DNA"/>
</dbReference>
<evidence type="ECO:0000259" key="2">
    <source>
        <dbReference type="PROSITE" id="PS50164"/>
    </source>
</evidence>
<dbReference type="Proteomes" id="UP000229317">
    <property type="component" value="Unassembled WGS sequence"/>
</dbReference>
<dbReference type="PANTHER" id="PTHR34477">
    <property type="entry name" value="UPF0213 PROTEIN YHBQ"/>
    <property type="match status" value="1"/>
</dbReference>
<proteinExistence type="inferred from homology"/>
<dbReference type="InterPro" id="IPR000305">
    <property type="entry name" value="GIY-YIG_endonuc"/>
</dbReference>
<dbReference type="PROSITE" id="PS50164">
    <property type="entry name" value="GIY_YIG"/>
    <property type="match status" value="1"/>
</dbReference>
<dbReference type="InterPro" id="IPR035901">
    <property type="entry name" value="GIY-YIG_endonuc_sf"/>
</dbReference>
<evidence type="ECO:0000256" key="1">
    <source>
        <dbReference type="ARBA" id="ARBA00007435"/>
    </source>
</evidence>
<protein>
    <recommendedName>
        <fullName evidence="2">GIY-YIG domain-containing protein</fullName>
    </recommendedName>
</protein>
<dbReference type="AlphaFoldDB" id="A0A2H0KTQ9"/>
<accession>A0A2H0KTQ9</accession>
<gene>
    <name evidence="3" type="ORF">COV84_00595</name>
</gene>
<dbReference type="Pfam" id="PF01541">
    <property type="entry name" value="GIY-YIG"/>
    <property type="match status" value="1"/>
</dbReference>